<dbReference type="EMBL" id="JADINH010000097">
    <property type="protein sequence ID" value="MBO8415631.1"/>
    <property type="molecule type" value="Genomic_DNA"/>
</dbReference>
<evidence type="ECO:0000313" key="3">
    <source>
        <dbReference type="Proteomes" id="UP000823631"/>
    </source>
</evidence>
<comment type="caution">
    <text evidence="2">The sequence shown here is derived from an EMBL/GenBank/DDBJ whole genome shotgun (WGS) entry which is preliminary data.</text>
</comment>
<gene>
    <name evidence="2" type="ORF">IAB19_04535</name>
</gene>
<keyword evidence="1" id="KW-0732">Signal</keyword>
<accession>A0A9D9D9M5</accession>
<proteinExistence type="predicted"/>
<evidence type="ECO:0008006" key="4">
    <source>
        <dbReference type="Google" id="ProtNLM"/>
    </source>
</evidence>
<feature type="signal peptide" evidence="1">
    <location>
        <begin position="1"/>
        <end position="25"/>
    </location>
</feature>
<evidence type="ECO:0000313" key="2">
    <source>
        <dbReference type="EMBL" id="MBO8415631.1"/>
    </source>
</evidence>
<evidence type="ECO:0000256" key="1">
    <source>
        <dbReference type="SAM" id="SignalP"/>
    </source>
</evidence>
<protein>
    <recommendedName>
        <fullName evidence="4">DUF3298 domain-containing protein</fullName>
    </recommendedName>
</protein>
<organism evidence="2 3">
    <name type="scientific">Candidatus Avisuccinivibrio stercorigallinarum</name>
    <dbReference type="NCBI Taxonomy" id="2840704"/>
    <lineage>
        <taxon>Bacteria</taxon>
        <taxon>Pseudomonadati</taxon>
        <taxon>Pseudomonadota</taxon>
        <taxon>Gammaproteobacteria</taxon>
        <taxon>Aeromonadales</taxon>
        <taxon>Succinivibrionaceae</taxon>
        <taxon>Succinivibrionaceae incertae sedis</taxon>
        <taxon>Candidatus Avisuccinivibrio</taxon>
    </lineage>
</organism>
<dbReference type="Proteomes" id="UP000823631">
    <property type="component" value="Unassembled WGS sequence"/>
</dbReference>
<sequence length="230" mass="25079">MTNLKLTAAAAAAAALLSLPLQAQAFDLFGLFSSDDKDAIESVQQGVLPDYSTTVKVGAALEHYFDCKQGSAKWSSEVTAREETLVHYQCDLNQFSNELHDLGLMESLVTLRSGLEGFLAAPDKGTESFSKAKKLTEEAIQNLKSVNLKVSFVMSVTDEGAFEPRTVAVQPVFKQGEAKDFELRTSKLKLVFKDKSLFDQSDDDIIDFVTSLPQLYQAVLPQEAASGEAI</sequence>
<feature type="chain" id="PRO_5039689064" description="DUF3298 domain-containing protein" evidence="1">
    <location>
        <begin position="26"/>
        <end position="230"/>
    </location>
</feature>
<reference evidence="2" key="2">
    <citation type="journal article" date="2021" name="PeerJ">
        <title>Extensive microbial diversity within the chicken gut microbiome revealed by metagenomics and culture.</title>
        <authorList>
            <person name="Gilroy R."/>
            <person name="Ravi A."/>
            <person name="Getino M."/>
            <person name="Pursley I."/>
            <person name="Horton D.L."/>
            <person name="Alikhan N.F."/>
            <person name="Baker D."/>
            <person name="Gharbi K."/>
            <person name="Hall N."/>
            <person name="Watson M."/>
            <person name="Adriaenssens E.M."/>
            <person name="Foster-Nyarko E."/>
            <person name="Jarju S."/>
            <person name="Secka A."/>
            <person name="Antonio M."/>
            <person name="Oren A."/>
            <person name="Chaudhuri R.R."/>
            <person name="La Ragione R."/>
            <person name="Hildebrand F."/>
            <person name="Pallen M.J."/>
        </authorList>
    </citation>
    <scope>NUCLEOTIDE SEQUENCE</scope>
    <source>
        <strain evidence="2">17213</strain>
    </source>
</reference>
<reference evidence="2" key="1">
    <citation type="submission" date="2020-10" db="EMBL/GenBank/DDBJ databases">
        <authorList>
            <person name="Gilroy R."/>
        </authorList>
    </citation>
    <scope>NUCLEOTIDE SEQUENCE</scope>
    <source>
        <strain evidence="2">17213</strain>
    </source>
</reference>
<dbReference type="AlphaFoldDB" id="A0A9D9D9M5"/>
<name>A0A9D9D9M5_9GAMM</name>